<dbReference type="GO" id="GO:0009055">
    <property type="term" value="F:electron transfer activity"/>
    <property type="evidence" value="ECO:0007669"/>
    <property type="project" value="TreeGrafter"/>
</dbReference>
<feature type="transmembrane region" description="Helical" evidence="9">
    <location>
        <begin position="84"/>
        <end position="107"/>
    </location>
</feature>
<keyword evidence="3" id="KW-1003">Cell membrane</keyword>
<feature type="transmembrane region" description="Helical" evidence="9">
    <location>
        <begin position="6"/>
        <end position="31"/>
    </location>
</feature>
<dbReference type="RefSeq" id="WP_013008779.1">
    <property type="nucleotide sequence ID" value="NC_013939.1"/>
</dbReference>
<organism evidence="11 12">
    <name type="scientific">Deferribacter desulfuricans (strain DSM 14783 / JCM 11476 / NBRC 101012 / SSM1)</name>
    <dbReference type="NCBI Taxonomy" id="639282"/>
    <lineage>
        <taxon>Bacteria</taxon>
        <taxon>Pseudomonadati</taxon>
        <taxon>Deferribacterota</taxon>
        <taxon>Deferribacteres</taxon>
        <taxon>Deferribacterales</taxon>
        <taxon>Deferribacteraceae</taxon>
        <taxon>Deferribacter</taxon>
    </lineage>
</organism>
<feature type="transmembrane region" description="Helical" evidence="9">
    <location>
        <begin position="177"/>
        <end position="210"/>
    </location>
</feature>
<dbReference type="HOGENOM" id="CLU_092378_0_0_0"/>
<evidence type="ECO:0000259" key="10">
    <source>
        <dbReference type="Pfam" id="PF02665"/>
    </source>
</evidence>
<evidence type="ECO:0000256" key="5">
    <source>
        <dbReference type="ARBA" id="ARBA00022982"/>
    </source>
</evidence>
<dbReference type="GO" id="GO:0008940">
    <property type="term" value="F:nitrate reductase activity"/>
    <property type="evidence" value="ECO:0007669"/>
    <property type="project" value="TreeGrafter"/>
</dbReference>
<keyword evidence="5" id="KW-0249">Electron transport</keyword>
<dbReference type="STRING" id="639282.DEFDS_2086"/>
<dbReference type="AlphaFoldDB" id="D3P9Z4"/>
<dbReference type="GO" id="GO:0019645">
    <property type="term" value="P:anaerobic electron transport chain"/>
    <property type="evidence" value="ECO:0007669"/>
    <property type="project" value="TreeGrafter"/>
</dbReference>
<name>D3P9Z4_DEFDS</name>
<keyword evidence="7 11" id="KW-0560">Oxidoreductase</keyword>
<dbReference type="Pfam" id="PF02665">
    <property type="entry name" value="Nitrate_red_gam"/>
    <property type="match status" value="1"/>
</dbReference>
<feature type="transmembrane region" description="Helical" evidence="9">
    <location>
        <begin position="119"/>
        <end position="142"/>
    </location>
</feature>
<accession>D3P9Z4</accession>
<dbReference type="Gene3D" id="1.20.950.20">
    <property type="entry name" value="Transmembrane di-heme cytochromes, Chain C"/>
    <property type="match status" value="1"/>
</dbReference>
<keyword evidence="6 9" id="KW-1133">Transmembrane helix</keyword>
<sequence length="219" mass="25013">MLDILVYIIIPYLSIAFFIVGLVFNLSYGKLRNSAPATGFFEKNKLNTGSPLWHYGIIIVLIGHLSGLLLPGLFKLLFTNYSVLLLFEALAVSSGLIAFIGILVLLIRKFAVKSVNKHSLFTDYIFMILLFIQVVLGLIIAINYKWGIAWYVSNITKYLWSILILSPQVKYVEGFPILVTFHFLIAFILFAILPFTRLIHVVFVPIGYFFRKPQRIIYN</sequence>
<evidence type="ECO:0000256" key="1">
    <source>
        <dbReference type="ARBA" id="ARBA00004651"/>
    </source>
</evidence>
<dbReference type="SUPFAM" id="SSF103501">
    <property type="entry name" value="Respiratory nitrate reductase 1 gamma chain"/>
    <property type="match status" value="1"/>
</dbReference>
<dbReference type="PANTHER" id="PTHR30598:SF3">
    <property type="entry name" value="RESPIRATORY NITRATE REDUCTASE 1 GAMMA CHAIN"/>
    <property type="match status" value="1"/>
</dbReference>
<proteinExistence type="predicted"/>
<evidence type="ECO:0000256" key="8">
    <source>
        <dbReference type="ARBA" id="ARBA00023136"/>
    </source>
</evidence>
<dbReference type="Proteomes" id="UP000001520">
    <property type="component" value="Chromosome"/>
</dbReference>
<dbReference type="eggNOG" id="COG2181">
    <property type="taxonomic scope" value="Bacteria"/>
</dbReference>
<keyword evidence="8 9" id="KW-0472">Membrane</keyword>
<comment type="subcellular location">
    <subcellularLocation>
        <location evidence="1">Cell membrane</location>
        <topology evidence="1">Multi-pass membrane protein</topology>
    </subcellularLocation>
</comment>
<dbReference type="EMBL" id="AP011529">
    <property type="protein sequence ID" value="BAI81534.1"/>
    <property type="molecule type" value="Genomic_DNA"/>
</dbReference>
<dbReference type="PANTHER" id="PTHR30598">
    <property type="entry name" value="NITRATE REDUCTASE PRIVATE CHAPERONE, REDOX ENZYME MATURATION PROTEIN REMP FAMILY"/>
    <property type="match status" value="1"/>
</dbReference>
<gene>
    <name evidence="11" type="primary">narI</name>
    <name evidence="11" type="ordered locus">DEFDS_2086</name>
</gene>
<evidence type="ECO:0000256" key="6">
    <source>
        <dbReference type="ARBA" id="ARBA00022989"/>
    </source>
</evidence>
<keyword evidence="12" id="KW-1185">Reference proteome</keyword>
<evidence type="ECO:0000256" key="3">
    <source>
        <dbReference type="ARBA" id="ARBA00022475"/>
    </source>
</evidence>
<evidence type="ECO:0000313" key="11">
    <source>
        <dbReference type="EMBL" id="BAI81534.1"/>
    </source>
</evidence>
<evidence type="ECO:0000256" key="7">
    <source>
        <dbReference type="ARBA" id="ARBA00023002"/>
    </source>
</evidence>
<dbReference type="GO" id="GO:0005886">
    <property type="term" value="C:plasma membrane"/>
    <property type="evidence" value="ECO:0007669"/>
    <property type="project" value="UniProtKB-SubCell"/>
</dbReference>
<evidence type="ECO:0000313" key="12">
    <source>
        <dbReference type="Proteomes" id="UP000001520"/>
    </source>
</evidence>
<dbReference type="KEGG" id="ddf:DEFDS_2086"/>
<protein>
    <submittedName>
        <fullName evidence="11">Nitrate reductase, gamma subunit</fullName>
        <ecNumber evidence="11">1.7.99.4</ecNumber>
    </submittedName>
</protein>
<dbReference type="EC" id="1.7.99.4" evidence="11"/>
<dbReference type="InterPro" id="IPR051936">
    <property type="entry name" value="Heme-iron_electron_transfer"/>
</dbReference>
<evidence type="ECO:0000256" key="9">
    <source>
        <dbReference type="SAM" id="Phobius"/>
    </source>
</evidence>
<dbReference type="InterPro" id="IPR023234">
    <property type="entry name" value="NarG-like_domain"/>
</dbReference>
<feature type="transmembrane region" description="Helical" evidence="9">
    <location>
        <begin position="52"/>
        <end position="78"/>
    </location>
</feature>
<keyword evidence="2" id="KW-0813">Transport</keyword>
<reference evidence="11 12" key="1">
    <citation type="journal article" date="2010" name="DNA Res.">
        <title>Bacterial lifestyle in a deep-sea hydrothermal vent chimney revealed by the genome sequence of the thermophilic bacterium Deferribacter desulfuricans SSM1.</title>
        <authorList>
            <person name="Takaki Y."/>
            <person name="Shimamura S."/>
            <person name="Nakagawa S."/>
            <person name="Fukuhara Y."/>
            <person name="Horikawa H."/>
            <person name="Ankai A."/>
            <person name="Harada T."/>
            <person name="Hosoyama A."/>
            <person name="Oguchi A."/>
            <person name="Fukui S."/>
            <person name="Fujita N."/>
            <person name="Takami H."/>
            <person name="Takai K."/>
        </authorList>
    </citation>
    <scope>NUCLEOTIDE SEQUENCE [LARGE SCALE GENOMIC DNA]</scope>
    <source>
        <strain evidence="12">DSM 14783 / JCM 11476 / NBRC 101012 / SSM1</strain>
    </source>
</reference>
<dbReference type="OrthoDB" id="9788113at2"/>
<dbReference type="GO" id="GO:0020037">
    <property type="term" value="F:heme binding"/>
    <property type="evidence" value="ECO:0007669"/>
    <property type="project" value="TreeGrafter"/>
</dbReference>
<evidence type="ECO:0000256" key="4">
    <source>
        <dbReference type="ARBA" id="ARBA00022692"/>
    </source>
</evidence>
<keyword evidence="4 9" id="KW-0812">Transmembrane</keyword>
<evidence type="ECO:0000256" key="2">
    <source>
        <dbReference type="ARBA" id="ARBA00022448"/>
    </source>
</evidence>
<feature type="domain" description="NarG-like" evidence="10">
    <location>
        <begin position="4"/>
        <end position="216"/>
    </location>
</feature>
<dbReference type="InterPro" id="IPR036197">
    <property type="entry name" value="NarG-like_sf"/>
</dbReference>